<proteinExistence type="predicted"/>
<dbReference type="Proteomes" id="UP000244162">
    <property type="component" value="Unassembled WGS sequence"/>
</dbReference>
<dbReference type="EMBL" id="NWBU01000012">
    <property type="protein sequence ID" value="PTQ09119.1"/>
    <property type="molecule type" value="Genomic_DNA"/>
</dbReference>
<dbReference type="AlphaFoldDB" id="A0A2T5FV92"/>
<protein>
    <submittedName>
        <fullName evidence="1">Uncharacterized protein</fullName>
    </submittedName>
</protein>
<name>A0A2T5FV92_9SPHN</name>
<keyword evidence="2" id="KW-1185">Reference proteome</keyword>
<comment type="caution">
    <text evidence="1">The sequence shown here is derived from an EMBL/GenBank/DDBJ whole genome shotgun (WGS) entry which is preliminary data.</text>
</comment>
<sequence>MGPGLAAPYAHHKVKVALIFRQVRRLKAVGSDAGREAMRDAITEEAVLHEPVITQMAPLLCLGGCGNARIWYSRPHLITCLAELIASEAYPNVAIIMPVFGNLRESKMVRFRSDATSVQETDVKRIFLERNKLFIRIMGY</sequence>
<organism evidence="1 2">
    <name type="scientific">Sphingomonas oleivorans</name>
    <dbReference type="NCBI Taxonomy" id="1735121"/>
    <lineage>
        <taxon>Bacteria</taxon>
        <taxon>Pseudomonadati</taxon>
        <taxon>Pseudomonadota</taxon>
        <taxon>Alphaproteobacteria</taxon>
        <taxon>Sphingomonadales</taxon>
        <taxon>Sphingomonadaceae</taxon>
        <taxon>Sphingomonas</taxon>
    </lineage>
</organism>
<gene>
    <name evidence="1" type="ORF">CLG96_14785</name>
</gene>
<reference evidence="1 2" key="1">
    <citation type="submission" date="2017-09" db="EMBL/GenBank/DDBJ databases">
        <title>Sphingomonas panjinensis sp.nov., isolated from oil-contaminated soil.</title>
        <authorList>
            <person name="Wang L."/>
            <person name="Chen L."/>
        </authorList>
    </citation>
    <scope>NUCLEOTIDE SEQUENCE [LARGE SCALE GENOMIC DNA]</scope>
    <source>
        <strain evidence="1 2">FW-11</strain>
    </source>
</reference>
<evidence type="ECO:0000313" key="2">
    <source>
        <dbReference type="Proteomes" id="UP000244162"/>
    </source>
</evidence>
<evidence type="ECO:0000313" key="1">
    <source>
        <dbReference type="EMBL" id="PTQ09119.1"/>
    </source>
</evidence>
<accession>A0A2T5FV92</accession>